<name>A0A401VTK6_STREY</name>
<proteinExistence type="predicted"/>
<keyword evidence="1" id="KW-1133">Transmembrane helix</keyword>
<keyword evidence="3" id="KW-1185">Reference proteome</keyword>
<evidence type="ECO:0000313" key="3">
    <source>
        <dbReference type="Proteomes" id="UP000286746"/>
    </source>
</evidence>
<gene>
    <name evidence="2" type="ORF">GKJPGBOP_00063</name>
</gene>
<sequence length="354" mass="38492">MSDIPGERALLNAVERRLLTRGTSTQTVNMTTAEVRWRPVFECRIVRTVESRTEQERVHHGKKDLSGRPTYRKLDAYTVTPPAKAGDEQQWELVLRDSVRQEHCSCGNGEVACDRCQGRGALTCPASRICPACGGSESCGRCDGSGVRRHDRIVAATGLGERVTCLKCGALEAACRGCRGRGRVVCPDCAGTESVPCPRCDSQGTIAHTACRGAGRTVTWTEGLIRHTRSEERVPQPPPHPPLFVRYLAKETGSWRTAALAPGDKLPHDLPAAHQSALKPRLTQVPGEVARCAHLRYLPVVRVMVPDDPHRVFYAFPEQGGPKVVAVPSPRRVAQAAIVILGAAVLLRVLFAVL</sequence>
<comment type="caution">
    <text evidence="2">The sequence shown here is derived from an EMBL/GenBank/DDBJ whole genome shotgun (WGS) entry which is preliminary data.</text>
</comment>
<accession>A0A401VTK6</accession>
<keyword evidence="1" id="KW-0472">Membrane</keyword>
<evidence type="ECO:0000256" key="1">
    <source>
        <dbReference type="SAM" id="Phobius"/>
    </source>
</evidence>
<protein>
    <submittedName>
        <fullName evidence="2">Uncharacterized protein</fullName>
    </submittedName>
</protein>
<evidence type="ECO:0000313" key="2">
    <source>
        <dbReference type="EMBL" id="GCD40414.1"/>
    </source>
</evidence>
<feature type="transmembrane region" description="Helical" evidence="1">
    <location>
        <begin position="333"/>
        <end position="353"/>
    </location>
</feature>
<dbReference type="Proteomes" id="UP000286746">
    <property type="component" value="Unassembled WGS sequence"/>
</dbReference>
<organism evidence="2 3">
    <name type="scientific">Streptomyces paromomycinus</name>
    <name type="common">Streptomyces rimosus subsp. paromomycinus</name>
    <dbReference type="NCBI Taxonomy" id="92743"/>
    <lineage>
        <taxon>Bacteria</taxon>
        <taxon>Bacillati</taxon>
        <taxon>Actinomycetota</taxon>
        <taxon>Actinomycetes</taxon>
        <taxon>Kitasatosporales</taxon>
        <taxon>Streptomycetaceae</taxon>
        <taxon>Streptomyces</taxon>
    </lineage>
</organism>
<dbReference type="EMBL" id="BHZD01000001">
    <property type="protein sequence ID" value="GCD40414.1"/>
    <property type="molecule type" value="Genomic_DNA"/>
</dbReference>
<keyword evidence="1" id="KW-0812">Transmembrane</keyword>
<reference evidence="2 3" key="1">
    <citation type="submission" date="2018-11" db="EMBL/GenBank/DDBJ databases">
        <title>Whole genome sequence of Streptomyces paromomycinus NBRC 15454(T).</title>
        <authorList>
            <person name="Komaki H."/>
            <person name="Tamura T."/>
        </authorList>
    </citation>
    <scope>NUCLEOTIDE SEQUENCE [LARGE SCALE GENOMIC DNA]</scope>
    <source>
        <strain evidence="2 3">NBRC 15454</strain>
    </source>
</reference>
<dbReference type="RefSeq" id="WP_125050665.1">
    <property type="nucleotide sequence ID" value="NZ_BHZD01000001.1"/>
</dbReference>
<dbReference type="AlphaFoldDB" id="A0A401VTK6"/>